<keyword evidence="1" id="KW-0175">Coiled coil</keyword>
<gene>
    <name evidence="2" type="ORF">DMN91_000801</name>
</gene>
<feature type="coiled-coil region" evidence="1">
    <location>
        <begin position="21"/>
        <end position="48"/>
    </location>
</feature>
<evidence type="ECO:0000256" key="1">
    <source>
        <dbReference type="SAM" id="Coils"/>
    </source>
</evidence>
<sequence length="101" mass="12327">MDGKRSRIGKVGKGEEEDDFIRELIDLRKEHRKDMETLKDIIDEGKKNDRLMEVRLRIVEEKMEGWDKKWKEFQEFKEAYEEERREREKRGGVRMKRGKGV</sequence>
<dbReference type="Proteomes" id="UP000279307">
    <property type="component" value="Chromosome 1"/>
</dbReference>
<dbReference type="EMBL" id="QOIP01000001">
    <property type="protein sequence ID" value="RLU27002.1"/>
    <property type="molecule type" value="Genomic_DNA"/>
</dbReference>
<reference evidence="2 3" key="1">
    <citation type="journal article" date="2018" name="Genome Res.">
        <title>The genomic architecture and molecular evolution of ant odorant receptors.</title>
        <authorList>
            <person name="McKenzie S.K."/>
            <person name="Kronauer D.J.C."/>
        </authorList>
    </citation>
    <scope>NUCLEOTIDE SEQUENCE [LARGE SCALE GENOMIC DNA]</scope>
    <source>
        <strain evidence="2">Clonal line C1</strain>
    </source>
</reference>
<proteinExistence type="predicted"/>
<protein>
    <submittedName>
        <fullName evidence="2">Uncharacterized protein</fullName>
    </submittedName>
</protein>
<evidence type="ECO:0000313" key="2">
    <source>
        <dbReference type="EMBL" id="RLU27002.1"/>
    </source>
</evidence>
<accession>A0A3L8E389</accession>
<name>A0A3L8E389_OOCBI</name>
<evidence type="ECO:0000313" key="3">
    <source>
        <dbReference type="Proteomes" id="UP000279307"/>
    </source>
</evidence>
<organism evidence="2 3">
    <name type="scientific">Ooceraea biroi</name>
    <name type="common">Clonal raider ant</name>
    <name type="synonym">Cerapachys biroi</name>
    <dbReference type="NCBI Taxonomy" id="2015173"/>
    <lineage>
        <taxon>Eukaryota</taxon>
        <taxon>Metazoa</taxon>
        <taxon>Ecdysozoa</taxon>
        <taxon>Arthropoda</taxon>
        <taxon>Hexapoda</taxon>
        <taxon>Insecta</taxon>
        <taxon>Pterygota</taxon>
        <taxon>Neoptera</taxon>
        <taxon>Endopterygota</taxon>
        <taxon>Hymenoptera</taxon>
        <taxon>Apocrita</taxon>
        <taxon>Aculeata</taxon>
        <taxon>Formicoidea</taxon>
        <taxon>Formicidae</taxon>
        <taxon>Dorylinae</taxon>
        <taxon>Ooceraea</taxon>
    </lineage>
</organism>
<comment type="caution">
    <text evidence="2">The sequence shown here is derived from an EMBL/GenBank/DDBJ whole genome shotgun (WGS) entry which is preliminary data.</text>
</comment>
<dbReference type="AlphaFoldDB" id="A0A3L8E389"/>